<organism evidence="1 2">
    <name type="scientific">Cyclobacterium marinum (strain ATCC 25205 / DSM 745 / LMG 13164 / NCIMB 1802)</name>
    <name type="common">Flectobacillus marinus</name>
    <dbReference type="NCBI Taxonomy" id="880070"/>
    <lineage>
        <taxon>Bacteria</taxon>
        <taxon>Pseudomonadati</taxon>
        <taxon>Bacteroidota</taxon>
        <taxon>Cytophagia</taxon>
        <taxon>Cytophagales</taxon>
        <taxon>Cyclobacteriaceae</taxon>
        <taxon>Cyclobacterium</taxon>
    </lineage>
</organism>
<proteinExistence type="predicted"/>
<dbReference type="Proteomes" id="UP000001635">
    <property type="component" value="Chromosome"/>
</dbReference>
<reference evidence="2" key="1">
    <citation type="submission" date="2011-07" db="EMBL/GenBank/DDBJ databases">
        <title>The complete genome of Cyclobacterium marinum DSM 745.</title>
        <authorList>
            <person name="Lucas S."/>
            <person name="Han J."/>
            <person name="Lapidus A."/>
            <person name="Bruce D."/>
            <person name="Goodwin L."/>
            <person name="Pitluck S."/>
            <person name="Peters L."/>
            <person name="Kyrpides N."/>
            <person name="Mavromatis K."/>
            <person name="Ivanova N."/>
            <person name="Ovchinnikova G."/>
            <person name="Chertkov O."/>
            <person name="Detter J.C."/>
            <person name="Tapia R."/>
            <person name="Han C."/>
            <person name="Land M."/>
            <person name="Hauser L."/>
            <person name="Markowitz V."/>
            <person name="Cheng J.-F."/>
            <person name="Hugenholtz P."/>
            <person name="Woyke T."/>
            <person name="Wu D."/>
            <person name="Tindall B."/>
            <person name="Schuetze A."/>
            <person name="Brambilla E."/>
            <person name="Klenk H.-P."/>
            <person name="Eisen J.A."/>
        </authorList>
    </citation>
    <scope>NUCLEOTIDE SEQUENCE [LARGE SCALE GENOMIC DNA]</scope>
    <source>
        <strain evidence="2">ATCC 25205 / DSM 745 / LMG 13164 / NCIMB 1802</strain>
    </source>
</reference>
<dbReference type="HOGENOM" id="CLU_3373337_0_0_10"/>
<dbReference type="KEGG" id="cmr:Cycma_0873"/>
<keyword evidence="2" id="KW-1185">Reference proteome</keyword>
<accession>G0J3K7</accession>
<protein>
    <submittedName>
        <fullName evidence="1">Uncharacterized protein</fullName>
    </submittedName>
</protein>
<evidence type="ECO:0000313" key="2">
    <source>
        <dbReference type="Proteomes" id="UP000001635"/>
    </source>
</evidence>
<gene>
    <name evidence="1" type="ordered locus">Cycma_0873</name>
</gene>
<dbReference type="AlphaFoldDB" id="G0J3K7"/>
<dbReference type="EMBL" id="CP002955">
    <property type="protein sequence ID" value="AEL24646.1"/>
    <property type="molecule type" value="Genomic_DNA"/>
</dbReference>
<evidence type="ECO:0000313" key="1">
    <source>
        <dbReference type="EMBL" id="AEL24646.1"/>
    </source>
</evidence>
<name>G0J3K7_CYCMS</name>
<sequence>MASKPKFSEAGILEQYRIALDNVAYVLGWKFLYR</sequence>